<proteinExistence type="predicted"/>
<dbReference type="RefSeq" id="WP_323690784.1">
    <property type="nucleotide sequence ID" value="NZ_CP116341.1"/>
</dbReference>
<protein>
    <recommendedName>
        <fullName evidence="3">Competence protein</fullName>
    </recommendedName>
</protein>
<evidence type="ECO:0008006" key="3">
    <source>
        <dbReference type="Google" id="ProtNLM"/>
    </source>
</evidence>
<sequence length="289" mass="33371">MRILNAIYLAENGTKTTIELRDVTFSLYEDKLKGNMFCPSENCPARISFSSGRKAHFRTWRMDKHANDCIYQFDRIPVLKGRSSTESINVEIPYSRRQSALQEAFRIMNLSDEEKEESLGRQSPLRPREKERAIAGTKRSVTGIQMVLFEGEKYDEELIKRQSYILKRAVDEIKSQDIGTIRLIMGQVIEVKEEGQTAEITIENNDRKLSIVFEEAFTADRLNSSYLSKFWAIERLLNDSKIVLFAGIGDVRKKTDRSRIELVIYRGDDFRVNNKDMSVLAADYSRADL</sequence>
<evidence type="ECO:0000313" key="1">
    <source>
        <dbReference type="EMBL" id="WOV83109.1"/>
    </source>
</evidence>
<accession>A0ABZ0KS72</accession>
<dbReference type="EMBL" id="CP116341">
    <property type="protein sequence ID" value="WOV83109.1"/>
    <property type="molecule type" value="Genomic_DNA"/>
</dbReference>
<keyword evidence="2" id="KW-1185">Reference proteome</keyword>
<gene>
    <name evidence="1" type="ORF">PGH26_09215</name>
</gene>
<reference evidence="1 2" key="1">
    <citation type="submission" date="2023-01" db="EMBL/GenBank/DDBJ databases">
        <title>Sporosarcina sp. nov., isolated from Korean tranditional fermented seafood 'Jeotgal'.</title>
        <authorList>
            <person name="Yang A.-I."/>
        </authorList>
    </citation>
    <scope>NUCLEOTIDE SEQUENCE [LARGE SCALE GENOMIC DNA]</scope>
    <source>
        <strain evidence="1 2">B2O-1</strain>
    </source>
</reference>
<name>A0ABZ0KS72_9BACL</name>
<organism evidence="1 2">
    <name type="scientific">Sporosarcina jeotgali</name>
    <dbReference type="NCBI Taxonomy" id="3020056"/>
    <lineage>
        <taxon>Bacteria</taxon>
        <taxon>Bacillati</taxon>
        <taxon>Bacillota</taxon>
        <taxon>Bacilli</taxon>
        <taxon>Bacillales</taxon>
        <taxon>Caryophanaceae</taxon>
        <taxon>Sporosarcina</taxon>
    </lineage>
</organism>
<dbReference type="Proteomes" id="UP001303532">
    <property type="component" value="Chromosome"/>
</dbReference>
<evidence type="ECO:0000313" key="2">
    <source>
        <dbReference type="Proteomes" id="UP001303532"/>
    </source>
</evidence>